<reference evidence="4 6" key="2">
    <citation type="submission" date="2018-12" db="EMBL/GenBank/DDBJ databases">
        <title>A novel vanA-carrying plasmid in a clinical isolate of Enterococcus avium.</title>
        <authorList>
            <person name="Bernasconi O.J."/>
            <person name="Luzzaro F."/>
            <person name="Endimiani A."/>
        </authorList>
    </citation>
    <scope>NUCLEOTIDE SEQUENCE [LARGE SCALE GENOMIC DNA]</scope>
    <source>
        <strain evidence="4 6">LC0559/18</strain>
    </source>
</reference>
<dbReference type="GeneID" id="69570908"/>
<keyword evidence="1" id="KW-0812">Transmembrane</keyword>
<evidence type="ECO:0000313" key="4">
    <source>
        <dbReference type="EMBL" id="RVU92983.1"/>
    </source>
</evidence>
<evidence type="ECO:0000313" key="2">
    <source>
        <dbReference type="EMBL" id="MDT2405064.1"/>
    </source>
</evidence>
<dbReference type="Proteomes" id="UP000316316">
    <property type="component" value="Unassembled WGS sequence"/>
</dbReference>
<dbReference type="RefSeq" id="WP_010743575.1">
    <property type="nucleotide sequence ID" value="NZ_CAXOGR010000028.1"/>
</dbReference>
<evidence type="ECO:0000313" key="8">
    <source>
        <dbReference type="Proteomes" id="UP001264335"/>
    </source>
</evidence>
<evidence type="ECO:0000313" key="6">
    <source>
        <dbReference type="Proteomes" id="UP000288388"/>
    </source>
</evidence>
<dbReference type="Proteomes" id="UP001264335">
    <property type="component" value="Unassembled WGS sequence"/>
</dbReference>
<dbReference type="EMBL" id="JARPWY010000042">
    <property type="protein sequence ID" value="MDT2515367.1"/>
    <property type="molecule type" value="Genomic_DNA"/>
</dbReference>
<dbReference type="AlphaFoldDB" id="A0A2N8PRZ4"/>
<comment type="caution">
    <text evidence="5">The sequence shown here is derived from an EMBL/GenBank/DDBJ whole genome shotgun (WGS) entry which is preliminary data.</text>
</comment>
<evidence type="ECO:0000313" key="5">
    <source>
        <dbReference type="EMBL" id="TRZ29159.1"/>
    </source>
</evidence>
<feature type="transmembrane region" description="Helical" evidence="1">
    <location>
        <begin position="37"/>
        <end position="57"/>
    </location>
</feature>
<dbReference type="Proteomes" id="UP000288388">
    <property type="component" value="Unassembled WGS sequence"/>
</dbReference>
<evidence type="ECO:0000313" key="3">
    <source>
        <dbReference type="EMBL" id="MDT2515367.1"/>
    </source>
</evidence>
<feature type="transmembrane region" description="Helical" evidence="1">
    <location>
        <begin position="6"/>
        <end position="25"/>
    </location>
</feature>
<dbReference type="Pfam" id="PF16079">
    <property type="entry name" value="Phage_holin_5_2"/>
    <property type="match status" value="1"/>
</dbReference>
<dbReference type="EMBL" id="JARPWH010000172">
    <property type="protein sequence ID" value="MDT2405064.1"/>
    <property type="molecule type" value="Genomic_DNA"/>
</dbReference>
<proteinExistence type="predicted"/>
<accession>A0A2N8PRZ4</accession>
<keyword evidence="1" id="KW-1133">Transmembrane helix</keyword>
<dbReference type="InterPro" id="IPR032111">
    <property type="entry name" value="Clostridium_phage_holin"/>
</dbReference>
<name>A0A2N8PRZ4_ENTAV</name>
<evidence type="ECO:0000256" key="1">
    <source>
        <dbReference type="SAM" id="Phobius"/>
    </source>
</evidence>
<protein>
    <submittedName>
        <fullName evidence="2 5">Holin</fullName>
    </submittedName>
</protein>
<dbReference type="Proteomes" id="UP001260773">
    <property type="component" value="Unassembled WGS sequence"/>
</dbReference>
<dbReference type="EMBL" id="PDXQ01000002">
    <property type="protein sequence ID" value="TRZ29159.1"/>
    <property type="molecule type" value="Genomic_DNA"/>
</dbReference>
<reference evidence="2 8" key="3">
    <citation type="submission" date="2023-03" db="EMBL/GenBank/DDBJ databases">
        <authorList>
            <person name="Shen W."/>
            <person name="Cai J."/>
        </authorList>
    </citation>
    <scope>NUCLEOTIDE SEQUENCE</scope>
    <source>
        <strain evidence="2">P33-2</strain>
        <strain evidence="3 8">Y2</strain>
    </source>
</reference>
<organism evidence="5 7">
    <name type="scientific">Enterococcus avium</name>
    <name type="common">Streptococcus avium</name>
    <dbReference type="NCBI Taxonomy" id="33945"/>
    <lineage>
        <taxon>Bacteria</taxon>
        <taxon>Bacillati</taxon>
        <taxon>Bacillota</taxon>
        <taxon>Bacilli</taxon>
        <taxon>Lactobacillales</taxon>
        <taxon>Enterococcaceae</taxon>
        <taxon>Enterococcus</taxon>
    </lineage>
</organism>
<keyword evidence="1" id="KW-0472">Membrane</keyword>
<evidence type="ECO:0000313" key="7">
    <source>
        <dbReference type="Proteomes" id="UP000316316"/>
    </source>
</evidence>
<reference evidence="5 7" key="1">
    <citation type="submission" date="2017-10" db="EMBL/GenBank/DDBJ databases">
        <title>FDA dAtabase for Regulatory Grade micrObial Sequences (FDA-ARGOS): Supporting development and validation of Infectious Disease Dx tests.</title>
        <authorList>
            <person name="Campos J."/>
            <person name="Goldberg B."/>
            <person name="Tallon L.J."/>
            <person name="Sadzewicz L."/>
            <person name="Sengamalay N."/>
            <person name="Ott S."/>
            <person name="Godinez A."/>
            <person name="Nagaraj S."/>
            <person name="Vyas G."/>
            <person name="Aluvathingal J."/>
            <person name="Nadendla S."/>
            <person name="Geyer C."/>
            <person name="Nandy P."/>
            <person name="Hobson J."/>
            <person name="Sichtig H."/>
        </authorList>
    </citation>
    <scope>NUCLEOTIDE SEQUENCE [LARGE SCALE GENOMIC DNA]</scope>
    <source>
        <strain evidence="5 7">FDAARGOS_185</strain>
    </source>
</reference>
<dbReference type="EMBL" id="RYZS01000002">
    <property type="protein sequence ID" value="RVU92983.1"/>
    <property type="molecule type" value="Genomic_DNA"/>
</dbReference>
<sequence>MDLSFITENFVPVIVVACLIVGYVIKVTPLFNKVANAYIPLIVAALGAILGGVMNGIGVESIVYGAVSGLASTGLHQMFSKLLNLGGNE</sequence>
<gene>
    <name evidence="5" type="ORF">AUF17_20970</name>
    <name evidence="4" type="ORF">EK398_21215</name>
    <name evidence="2" type="ORF">P7D43_22090</name>
    <name evidence="3" type="ORF">P7D79_14165</name>
</gene>